<evidence type="ECO:0000259" key="1">
    <source>
        <dbReference type="Pfam" id="PF12680"/>
    </source>
</evidence>
<evidence type="ECO:0000313" key="2">
    <source>
        <dbReference type="EMBL" id="MCW1926374.1"/>
    </source>
</evidence>
<protein>
    <submittedName>
        <fullName evidence="2">Nuclear transport factor 2 family protein</fullName>
    </submittedName>
</protein>
<name>A0ABT3GS68_9BACT</name>
<proteinExistence type="predicted"/>
<sequence length="111" mass="11917">MNTNNTISLPAVVASYLEAANQFDAVAAAACFTPDARVCDNGREFIGTAAIERLMEESNDVQPQVTVTRAKVDGEIAKIVGTVEGNFPESPVELDFEFHLQDGKISQLTVS</sequence>
<dbReference type="Proteomes" id="UP001320876">
    <property type="component" value="Unassembled WGS sequence"/>
</dbReference>
<gene>
    <name evidence="2" type="ORF">OKA05_27735</name>
</gene>
<accession>A0ABT3GS68</accession>
<dbReference type="Pfam" id="PF12680">
    <property type="entry name" value="SnoaL_2"/>
    <property type="match status" value="1"/>
</dbReference>
<dbReference type="SUPFAM" id="SSF54427">
    <property type="entry name" value="NTF2-like"/>
    <property type="match status" value="1"/>
</dbReference>
<reference evidence="2 3" key="1">
    <citation type="submission" date="2022-10" db="EMBL/GenBank/DDBJ databases">
        <title>Luteolibacter arcticus strain CCTCC AB 2014275, whole genome shotgun sequencing project.</title>
        <authorList>
            <person name="Zhao G."/>
            <person name="Shen L."/>
        </authorList>
    </citation>
    <scope>NUCLEOTIDE SEQUENCE [LARGE SCALE GENOMIC DNA]</scope>
    <source>
        <strain evidence="2 3">CCTCC AB 2014275</strain>
    </source>
</reference>
<dbReference type="EMBL" id="JAPDDT010000025">
    <property type="protein sequence ID" value="MCW1926374.1"/>
    <property type="molecule type" value="Genomic_DNA"/>
</dbReference>
<feature type="domain" description="SnoaL-like" evidence="1">
    <location>
        <begin position="13"/>
        <end position="106"/>
    </location>
</feature>
<keyword evidence="3" id="KW-1185">Reference proteome</keyword>
<dbReference type="InterPro" id="IPR037401">
    <property type="entry name" value="SnoaL-like"/>
</dbReference>
<dbReference type="RefSeq" id="WP_264490482.1">
    <property type="nucleotide sequence ID" value="NZ_JAPDDT010000025.1"/>
</dbReference>
<evidence type="ECO:0000313" key="3">
    <source>
        <dbReference type="Proteomes" id="UP001320876"/>
    </source>
</evidence>
<dbReference type="InterPro" id="IPR032710">
    <property type="entry name" value="NTF2-like_dom_sf"/>
</dbReference>
<comment type="caution">
    <text evidence="2">The sequence shown here is derived from an EMBL/GenBank/DDBJ whole genome shotgun (WGS) entry which is preliminary data.</text>
</comment>
<organism evidence="2 3">
    <name type="scientific">Luteolibacter arcticus</name>
    <dbReference type="NCBI Taxonomy" id="1581411"/>
    <lineage>
        <taxon>Bacteria</taxon>
        <taxon>Pseudomonadati</taxon>
        <taxon>Verrucomicrobiota</taxon>
        <taxon>Verrucomicrobiia</taxon>
        <taxon>Verrucomicrobiales</taxon>
        <taxon>Verrucomicrobiaceae</taxon>
        <taxon>Luteolibacter</taxon>
    </lineage>
</organism>
<dbReference type="Gene3D" id="3.10.450.50">
    <property type="match status" value="1"/>
</dbReference>